<evidence type="ECO:0000259" key="3">
    <source>
        <dbReference type="Pfam" id="PF02397"/>
    </source>
</evidence>
<evidence type="ECO:0000313" key="4">
    <source>
        <dbReference type="EMBL" id="MCB5199593.1"/>
    </source>
</evidence>
<evidence type="ECO:0000256" key="1">
    <source>
        <dbReference type="ARBA" id="ARBA00006464"/>
    </source>
</evidence>
<keyword evidence="2" id="KW-0270">Exopolysaccharide synthesis</keyword>
<reference evidence="4" key="1">
    <citation type="submission" date="2021-10" db="EMBL/GenBank/DDBJ databases">
        <title>Loktanella gaetbuli sp. nov., isolated from a tidal flat.</title>
        <authorList>
            <person name="Park S."/>
            <person name="Yoon J.-H."/>
        </authorList>
    </citation>
    <scope>NUCLEOTIDE SEQUENCE</scope>
    <source>
        <strain evidence="4">TSTF-M6</strain>
    </source>
</reference>
<dbReference type="InterPro" id="IPR003362">
    <property type="entry name" value="Bact_transf"/>
</dbReference>
<comment type="similarity">
    <text evidence="1">Belongs to the bacterial sugar transferase family.</text>
</comment>
<dbReference type="Pfam" id="PF02397">
    <property type="entry name" value="Bac_transf"/>
    <property type="match status" value="1"/>
</dbReference>
<evidence type="ECO:0000313" key="5">
    <source>
        <dbReference type="Proteomes" id="UP001138961"/>
    </source>
</evidence>
<dbReference type="Proteomes" id="UP001138961">
    <property type="component" value="Unassembled WGS sequence"/>
</dbReference>
<dbReference type="InterPro" id="IPR004629">
    <property type="entry name" value="WecG_TagA_CpsF"/>
</dbReference>
<name>A0ABS8BV33_9RHOB</name>
<accession>A0ABS8BV33</accession>
<organism evidence="4 5">
    <name type="scientific">Loktanella gaetbuli</name>
    <dbReference type="NCBI Taxonomy" id="2881335"/>
    <lineage>
        <taxon>Bacteria</taxon>
        <taxon>Pseudomonadati</taxon>
        <taxon>Pseudomonadota</taxon>
        <taxon>Alphaproteobacteria</taxon>
        <taxon>Rhodobacterales</taxon>
        <taxon>Roseobacteraceae</taxon>
        <taxon>Loktanella</taxon>
    </lineage>
</organism>
<evidence type="ECO:0000256" key="2">
    <source>
        <dbReference type="ARBA" id="ARBA00023169"/>
    </source>
</evidence>
<keyword evidence="5" id="KW-1185">Reference proteome</keyword>
<sequence>MKHTADDFRAALPVMLRPTTYLPTLDLTLANMTTPQAVAQLLAPGRRRAFFVNAHCANVMESDRQYAAALRCADMLLPDGVGVSLAARMTGQRLTANLNGTDLIPALLVQAAREGRGVFLFGGTPGTADLAARNLIRAIPHLRITGTRDGFAGAQDDAAVIADINASGADIVLVALGVPVQEIWLHRNAHLLNASLTLGVGAALDFYAGNVSRAPAWLRRARSEWIWRLAQEPRRLAKRYLLGNATFLARSAIRAVRHAPRAAVFRRTLDITVSASALVALAPLCALTAIAIKMDSRGPVFFRQTRVGRDGVPFQMLKFRSMGQDAEARRAALLATSDREGVCFKSRNDPRVTRVGRFIRRFSIDELPQILNVLRGEMSIVGPRPALPSEVAAYPARAYGRLAVKPGITGLWQVSGRADIGFDRMIDMDLAYAASRTLILDLILIAMTFRAVLSGRGAH</sequence>
<dbReference type="Pfam" id="PF03808">
    <property type="entry name" value="Glyco_tran_WecG"/>
    <property type="match status" value="1"/>
</dbReference>
<feature type="domain" description="Bacterial sugar transferase" evidence="3">
    <location>
        <begin position="266"/>
        <end position="453"/>
    </location>
</feature>
<dbReference type="PANTHER" id="PTHR30576">
    <property type="entry name" value="COLANIC BIOSYNTHESIS UDP-GLUCOSE LIPID CARRIER TRANSFERASE"/>
    <property type="match status" value="1"/>
</dbReference>
<dbReference type="RefSeq" id="WP_226748296.1">
    <property type="nucleotide sequence ID" value="NZ_JAJATZ010000004.1"/>
</dbReference>
<proteinExistence type="inferred from homology"/>
<dbReference type="NCBIfam" id="TIGR00696">
    <property type="entry name" value="wecG_tagA_cpsF"/>
    <property type="match status" value="1"/>
</dbReference>
<protein>
    <submittedName>
        <fullName evidence="4">WecB/TagA/CpsF family glycosyltransferase</fullName>
    </submittedName>
</protein>
<dbReference type="EMBL" id="JAJATZ010000004">
    <property type="protein sequence ID" value="MCB5199593.1"/>
    <property type="molecule type" value="Genomic_DNA"/>
</dbReference>
<dbReference type="CDD" id="cd06533">
    <property type="entry name" value="Glyco_transf_WecG_TagA"/>
    <property type="match status" value="1"/>
</dbReference>
<dbReference type="PANTHER" id="PTHR30576:SF10">
    <property type="entry name" value="SLL5057 PROTEIN"/>
    <property type="match status" value="1"/>
</dbReference>
<comment type="caution">
    <text evidence="4">The sequence shown here is derived from an EMBL/GenBank/DDBJ whole genome shotgun (WGS) entry which is preliminary data.</text>
</comment>
<gene>
    <name evidence="4" type="ORF">LGQ03_10100</name>
</gene>